<feature type="transmembrane region" description="Helical" evidence="1">
    <location>
        <begin position="160"/>
        <end position="179"/>
    </location>
</feature>
<dbReference type="EMBL" id="FLRL01000046">
    <property type="protein sequence ID" value="SBT86064.1"/>
    <property type="molecule type" value="Genomic_DNA"/>
</dbReference>
<dbReference type="VEuPathDB" id="PlasmoDB:PmUG01_00020900"/>
<name>A0A1D3JHZ3_PLAMA</name>
<proteinExistence type="predicted"/>
<accession>A0A1D3JHZ3</accession>
<keyword evidence="1" id="KW-1133">Transmembrane helix</keyword>
<evidence type="ECO:0008006" key="4">
    <source>
        <dbReference type="Google" id="ProtNLM"/>
    </source>
</evidence>
<dbReference type="Pfam" id="PF12420">
    <property type="entry name" value="DUF3671"/>
    <property type="match status" value="1"/>
</dbReference>
<keyword evidence="3" id="KW-1185">Reference proteome</keyword>
<protein>
    <recommendedName>
        <fullName evidence="4">Fam-m protein</fullName>
    </recommendedName>
</protein>
<gene>
    <name evidence="2" type="primary">PmUG01_00020900</name>
    <name evidence="2" type="ORF">PMUG01_00020900</name>
</gene>
<feature type="transmembrane region" description="Helical" evidence="1">
    <location>
        <begin position="199"/>
        <end position="221"/>
    </location>
</feature>
<evidence type="ECO:0000313" key="3">
    <source>
        <dbReference type="Proteomes" id="UP000219813"/>
    </source>
</evidence>
<organism evidence="2 3">
    <name type="scientific">Plasmodium malariae</name>
    <dbReference type="NCBI Taxonomy" id="5858"/>
    <lineage>
        <taxon>Eukaryota</taxon>
        <taxon>Sar</taxon>
        <taxon>Alveolata</taxon>
        <taxon>Apicomplexa</taxon>
        <taxon>Aconoidasida</taxon>
        <taxon>Haemosporida</taxon>
        <taxon>Plasmodiidae</taxon>
        <taxon>Plasmodium</taxon>
        <taxon>Plasmodium (Plasmodium)</taxon>
    </lineage>
</organism>
<dbReference type="KEGG" id="pmal:PMUG01_00020900"/>
<keyword evidence="1" id="KW-0812">Transmembrane</keyword>
<dbReference type="RefSeq" id="XP_028859282.1">
    <property type="nucleotide sequence ID" value="XM_029006822.1"/>
</dbReference>
<evidence type="ECO:0000313" key="2">
    <source>
        <dbReference type="EMBL" id="SBT86064.1"/>
    </source>
</evidence>
<dbReference type="Proteomes" id="UP000219813">
    <property type="component" value="Unassembled WGS sequence"/>
</dbReference>
<sequence>MKEKFKLLFFIKISTFFLLTWGYHLKNEVGKYNIYLDEKCDVGRKLGRTTYRLLAKYKKENCSSTVRINEMIPNNGTCEKKDTYYNEKIVKGKNIRTNKYSLNNGGDYKVPRRSKSSTCIGRNSYGGKRTFDKIYYKNILRNATIADFNSLKKGIKKKQFWIFTLIIFYVVNGILLYFLNKIPYLKEIVFDVTLFDKKLYSSYGGFFVLSFIVIIVVFYLYKITVKQIKVTHKKSRLNNTTYPSLHKRVIFNK</sequence>
<dbReference type="GeneID" id="39865667"/>
<evidence type="ECO:0000256" key="1">
    <source>
        <dbReference type="SAM" id="Phobius"/>
    </source>
</evidence>
<dbReference type="InterPro" id="IPR022139">
    <property type="entry name" value="Fam-L/Fam-M-like_plasmodium"/>
</dbReference>
<keyword evidence="1" id="KW-0472">Membrane</keyword>
<reference evidence="2 3" key="1">
    <citation type="submission" date="2016-06" db="EMBL/GenBank/DDBJ databases">
        <authorList>
            <consortium name="Pathogen Informatics"/>
        </authorList>
    </citation>
    <scope>NUCLEOTIDE SEQUENCE [LARGE SCALE GENOMIC DNA]</scope>
</reference>
<dbReference type="AlphaFoldDB" id="A0A1D3JHZ3"/>